<accession>A0A0A8ZYH1</accession>
<organism evidence="1">
    <name type="scientific">Arundo donax</name>
    <name type="common">Giant reed</name>
    <name type="synonym">Donax arundinaceus</name>
    <dbReference type="NCBI Taxonomy" id="35708"/>
    <lineage>
        <taxon>Eukaryota</taxon>
        <taxon>Viridiplantae</taxon>
        <taxon>Streptophyta</taxon>
        <taxon>Embryophyta</taxon>
        <taxon>Tracheophyta</taxon>
        <taxon>Spermatophyta</taxon>
        <taxon>Magnoliopsida</taxon>
        <taxon>Liliopsida</taxon>
        <taxon>Poales</taxon>
        <taxon>Poaceae</taxon>
        <taxon>PACMAD clade</taxon>
        <taxon>Arundinoideae</taxon>
        <taxon>Arundineae</taxon>
        <taxon>Arundo</taxon>
    </lineage>
</organism>
<evidence type="ECO:0000313" key="1">
    <source>
        <dbReference type="EMBL" id="JAD42768.1"/>
    </source>
</evidence>
<protein>
    <submittedName>
        <fullName evidence="1">Uncharacterized protein</fullName>
    </submittedName>
</protein>
<reference evidence="1" key="1">
    <citation type="submission" date="2014-09" db="EMBL/GenBank/DDBJ databases">
        <authorList>
            <person name="Magalhaes I.L.F."/>
            <person name="Oliveira U."/>
            <person name="Santos F.R."/>
            <person name="Vidigal T.H.D.A."/>
            <person name="Brescovit A.D."/>
            <person name="Santos A.J."/>
        </authorList>
    </citation>
    <scope>NUCLEOTIDE SEQUENCE</scope>
    <source>
        <tissue evidence="1">Shoot tissue taken approximately 20 cm above the soil surface</tissue>
    </source>
</reference>
<proteinExistence type="predicted"/>
<sequence length="46" mass="5180">MEVSARLCCCLRSCELLCQNMVDASLALVVRQSWSLSRKSMCKVVE</sequence>
<dbReference type="AlphaFoldDB" id="A0A0A8ZYH1"/>
<name>A0A0A8ZYH1_ARUDO</name>
<dbReference type="EMBL" id="GBRH01255127">
    <property type="protein sequence ID" value="JAD42768.1"/>
    <property type="molecule type" value="Transcribed_RNA"/>
</dbReference>
<reference evidence="1" key="2">
    <citation type="journal article" date="2015" name="Data Brief">
        <title>Shoot transcriptome of the giant reed, Arundo donax.</title>
        <authorList>
            <person name="Barrero R.A."/>
            <person name="Guerrero F.D."/>
            <person name="Moolhuijzen P."/>
            <person name="Goolsby J.A."/>
            <person name="Tidwell J."/>
            <person name="Bellgard S.E."/>
            <person name="Bellgard M.I."/>
        </authorList>
    </citation>
    <scope>NUCLEOTIDE SEQUENCE</scope>
    <source>
        <tissue evidence="1">Shoot tissue taken approximately 20 cm above the soil surface</tissue>
    </source>
</reference>